<dbReference type="InterPro" id="IPR011047">
    <property type="entry name" value="Quinoprotein_ADH-like_sf"/>
</dbReference>
<evidence type="ECO:0000256" key="2">
    <source>
        <dbReference type="ARBA" id="ARBA00022737"/>
    </source>
</evidence>
<evidence type="ECO:0000259" key="5">
    <source>
        <dbReference type="Pfam" id="PF13191"/>
    </source>
</evidence>
<keyword evidence="2" id="KW-0677">Repeat</keyword>
<dbReference type="Pfam" id="PF00400">
    <property type="entry name" value="WD40"/>
    <property type="match status" value="1"/>
</dbReference>
<feature type="compositionally biased region" description="Acidic residues" evidence="4">
    <location>
        <begin position="1740"/>
        <end position="1756"/>
    </location>
</feature>
<dbReference type="OrthoDB" id="2325716at2759"/>
<evidence type="ECO:0000256" key="4">
    <source>
        <dbReference type="SAM" id="MobiDB-lite"/>
    </source>
</evidence>
<protein>
    <recommendedName>
        <fullName evidence="9">NACHT and WD repeat domain-containing protein 1</fullName>
    </recommendedName>
</protein>
<evidence type="ECO:0000259" key="6">
    <source>
        <dbReference type="Pfam" id="PF25469"/>
    </source>
</evidence>
<feature type="region of interest" description="Disordered" evidence="4">
    <location>
        <begin position="1727"/>
        <end position="1756"/>
    </location>
</feature>
<dbReference type="Gene3D" id="2.130.10.10">
    <property type="entry name" value="YVTN repeat-like/Quinoprotein amine dehydrogenase"/>
    <property type="match status" value="3"/>
</dbReference>
<dbReference type="Pfam" id="PF13191">
    <property type="entry name" value="AAA_16"/>
    <property type="match status" value="1"/>
</dbReference>
<evidence type="ECO:0000313" key="7">
    <source>
        <dbReference type="EnsemblMetazoa" id="G11555.1:cds"/>
    </source>
</evidence>
<reference evidence="7" key="1">
    <citation type="submission" date="2022-08" db="UniProtKB">
        <authorList>
            <consortium name="EnsemblMetazoa"/>
        </authorList>
    </citation>
    <scope>IDENTIFICATION</scope>
    <source>
        <strain evidence="7">05x7-T-G4-1.051#20</strain>
    </source>
</reference>
<dbReference type="InterPro" id="IPR041664">
    <property type="entry name" value="AAA_16"/>
</dbReference>
<feature type="domain" description="NWD1/2-like winged helix-turn-helix" evidence="6">
    <location>
        <begin position="734"/>
        <end position="848"/>
    </location>
</feature>
<dbReference type="InterPro" id="IPR001680">
    <property type="entry name" value="WD40_rpt"/>
</dbReference>
<keyword evidence="8" id="KW-1185">Reference proteome</keyword>
<evidence type="ECO:0008006" key="9">
    <source>
        <dbReference type="Google" id="ProtNLM"/>
    </source>
</evidence>
<dbReference type="EnsemblMetazoa" id="G11555.1">
    <property type="protein sequence ID" value="G11555.1:cds"/>
    <property type="gene ID" value="G11555"/>
</dbReference>
<dbReference type="Pfam" id="PF25469">
    <property type="entry name" value="WHD_NWD1"/>
    <property type="match status" value="1"/>
</dbReference>
<dbReference type="InterPro" id="IPR057588">
    <property type="entry name" value="NWD1/2-like_WH"/>
</dbReference>
<accession>A0A8W8HYF1</accession>
<sequence length="1756" mass="199369">MKKTKTVGGASSSRPAAKTTTNQTQAAKPNGRKEHVCTTSKPLPGAGVKQRPPLKSRISFSQANKTAKPLGAASSIKSSASSKVATTPASGNLVKTEKKNSNLEADKLYAQIKQNLEVKKNAARLQSMGFKGNFKQSESSNHFVLLGDVTKPLPKTSKIVRLFTSSTFTDTMLERNMLLEKTFPQIKLFCQTRGYEFQVVDMRWGVRDESTDDHMGTELCLKELIQCRDISTGPIFVTLLSHKYGYCALPREIQATEFEKLLKSVKDKDKLALLKKWFIKDDNSVPAMYVLQSISTIFPEFLSSEAEKRLEAKKKWWEDNDAMQEALYSAAKKALGDTEAEKYVISVTEKEVKQGLLDIKDANKHCLWFQRTLRGIDKAEPSRLVSRYTECLGSEEKLKKVKMLMSDLKEKKIPKVLPAENICTYAIDWTGKGIDPENSQHKEYLEKMTTDFKMQVCRLIEKGIQEREEESVSTNNVLFEECLQHLRFAHEKSKNFHGREAVLKKTEAYLSKGNTLPLIIHGVSGSGKTSIMAKTAMMTASKTSNAVVIIRFLGTTPRSSDIISLLRSICNQIKTVYGDTSVTSEDPKELVEEFQRCLQELPKPDKELVLLLDSMDQLDPSHQGRQLGWMPASLSEHVKFIVSTLEEEKYECFPALKFLYPDQSNYIAVEKLPEVDVKNIIGSWFKEKHRTLTDYQMDLLMRSFDQCPLPLNLKLSFDEACRWTSFAAQDSTRLQTTIRASINRLFFRLERQHGELFVSRTLGYITAAKSGLSEGELEDILACDDDVLNDVYTYWTPPLRRLPPLLLLRLKADLNEYIVERGADGMTVMYWYHRQFIQAAMDRYCENAKILHEALADFFSGKWSNGIKKPYKDKSGKAFEEDRLVAAQPLMFGSTFNVRKLNNLPYHRIKADQIEALKTECLYNFKFIFCKLLATSCSNVLSDFSLASEKTNDKQISIIRDTLQLSEHALIFDKMLLVPQLLDRLSEEKSVASFLSQMDDYPFSFLFPRHHMLAKPGGSLVFSLSGHTADIISVDMKQDGVTAVTCAKYPDNSIKFWDVKNGKLLKSIDSIAPRAVKMYFVCNDTIILAHFHNKIVGLKESGEILYTIPIPRERTLFCPVDKGRVAFLVFQDNTIEWYDAKTGKKTETIICPDGVRFGDTGVAVSSKTLVAATVEPREKFIVLDLISKQVSLYDVPYPEEVIRRHIIKSLAILPDERHVIFSIRFDNDIRFLDVSTMKEDRIIKGSKGDFTLGQFVLSPDGTELFYQVGQSVCTWNLKTEKLKMKYLHPCYVFGIASTDWKTMVTISNTPILRVWDITKKVTDKNKIKATGAVRGLVRMYDYGPTSSPRYLLGLAQLYMLDRRKKGEEEDFGVVAVDLLIGEVCKKGQLNEKPRLLEVLNDKEVIICSSDRKLRVFALDKMEITRSFQGKMFEHIPFTPYGYVELVVLKERGELVTVTKGRKHFKIYDIKSGKTKAIVKCPSEGNCRLKGLKACYDGSVVIAHSTADKFFLLDTVNSKFLGVVGEDDFKCQRIFEYVHLISSGNTALFSVNSTGENVWSMQLYRVREGKVGVKLTDNGYPESLQYEARFLAVPNVRNLEDWGFVTSYLDNVIRVWDATKGTILHRLGGHAMPVTIPLMKKGSKYFVTHCRRQENTLRVWDIKTMDCVAAYKMEGNENMVFEDCEDLKSFFSIRTDPVHYNHWSLKGLGCDTDLQSMPVIYTGKQHSEVDLSVPTPHPDDAMDPDDDPDEEDEFDED</sequence>
<evidence type="ECO:0000256" key="3">
    <source>
        <dbReference type="PROSITE-ProRule" id="PRU00221"/>
    </source>
</evidence>
<dbReference type="Gene3D" id="1.25.40.370">
    <property type="match status" value="1"/>
</dbReference>
<feature type="domain" description="Orc1-like AAA ATPase" evidence="5">
    <location>
        <begin position="496"/>
        <end position="624"/>
    </location>
</feature>
<feature type="compositionally biased region" description="Low complexity" evidence="4">
    <location>
        <begin position="72"/>
        <end position="89"/>
    </location>
</feature>
<proteinExistence type="predicted"/>
<dbReference type="OMA" id="WEDNDAM"/>
<dbReference type="Gene3D" id="3.40.50.300">
    <property type="entry name" value="P-loop containing nucleotide triphosphate hydrolases"/>
    <property type="match status" value="1"/>
</dbReference>
<dbReference type="PROSITE" id="PS50082">
    <property type="entry name" value="WD_REPEATS_2"/>
    <property type="match status" value="1"/>
</dbReference>
<feature type="repeat" description="WD" evidence="3">
    <location>
        <begin position="1024"/>
        <end position="1067"/>
    </location>
</feature>
<evidence type="ECO:0000313" key="8">
    <source>
        <dbReference type="Proteomes" id="UP000005408"/>
    </source>
</evidence>
<evidence type="ECO:0000256" key="1">
    <source>
        <dbReference type="ARBA" id="ARBA00022574"/>
    </source>
</evidence>
<feature type="compositionally biased region" description="Low complexity" evidence="4">
    <location>
        <begin position="15"/>
        <end position="29"/>
    </location>
</feature>
<dbReference type="SMART" id="SM00320">
    <property type="entry name" value="WD40"/>
    <property type="match status" value="3"/>
</dbReference>
<feature type="region of interest" description="Disordered" evidence="4">
    <location>
        <begin position="1"/>
        <end position="89"/>
    </location>
</feature>
<name>A0A8W8HYF1_MAGGI</name>
<dbReference type="SUPFAM" id="SSF52540">
    <property type="entry name" value="P-loop containing nucleoside triphosphate hydrolases"/>
    <property type="match status" value="1"/>
</dbReference>
<dbReference type="InterPro" id="IPR027417">
    <property type="entry name" value="P-loop_NTPase"/>
</dbReference>
<dbReference type="Proteomes" id="UP000005408">
    <property type="component" value="Unassembled WGS sequence"/>
</dbReference>
<dbReference type="InterPro" id="IPR052752">
    <property type="entry name" value="NACHT-WD_repeat"/>
</dbReference>
<dbReference type="PANTHER" id="PTHR19871">
    <property type="entry name" value="BETA TRANSDUCIN-RELATED PROTEIN"/>
    <property type="match status" value="1"/>
</dbReference>
<dbReference type="InterPro" id="IPR015943">
    <property type="entry name" value="WD40/YVTN_repeat-like_dom_sf"/>
</dbReference>
<dbReference type="PANTHER" id="PTHR19871:SF14">
    <property type="entry name" value="DUF4062 DOMAIN-CONTAINING PROTEIN"/>
    <property type="match status" value="1"/>
</dbReference>
<organism evidence="7 8">
    <name type="scientific">Magallana gigas</name>
    <name type="common">Pacific oyster</name>
    <name type="synonym">Crassostrea gigas</name>
    <dbReference type="NCBI Taxonomy" id="29159"/>
    <lineage>
        <taxon>Eukaryota</taxon>
        <taxon>Metazoa</taxon>
        <taxon>Spiralia</taxon>
        <taxon>Lophotrochozoa</taxon>
        <taxon>Mollusca</taxon>
        <taxon>Bivalvia</taxon>
        <taxon>Autobranchia</taxon>
        <taxon>Pteriomorphia</taxon>
        <taxon>Ostreida</taxon>
        <taxon>Ostreoidea</taxon>
        <taxon>Ostreidae</taxon>
        <taxon>Magallana</taxon>
    </lineage>
</organism>
<keyword evidence="1 3" id="KW-0853">WD repeat</keyword>
<dbReference type="SUPFAM" id="SSF50998">
    <property type="entry name" value="Quinoprotein alcohol dehydrogenase-like"/>
    <property type="match status" value="1"/>
</dbReference>